<gene>
    <name evidence="2" type="ORF">OCV51_08865</name>
</gene>
<evidence type="ECO:0000313" key="3">
    <source>
        <dbReference type="Proteomes" id="UP001652394"/>
    </source>
</evidence>
<dbReference type="GO" id="GO:0016757">
    <property type="term" value="F:glycosyltransferase activity"/>
    <property type="evidence" value="ECO:0007669"/>
    <property type="project" value="UniProtKB-KW"/>
</dbReference>
<keyword evidence="2" id="KW-0808">Transferase</keyword>
<dbReference type="EC" id="2.4.-.-" evidence="2"/>
<organism evidence="2 3">
    <name type="scientific">Faecalicatena acetigenes</name>
    <dbReference type="NCBI Taxonomy" id="2981790"/>
    <lineage>
        <taxon>Bacteria</taxon>
        <taxon>Bacillati</taxon>
        <taxon>Bacillota</taxon>
        <taxon>Clostridia</taxon>
        <taxon>Lachnospirales</taxon>
        <taxon>Lachnospiraceae</taxon>
        <taxon>Faecalicatena</taxon>
    </lineage>
</organism>
<keyword evidence="2" id="KW-0328">Glycosyltransferase</keyword>
<reference evidence="2 3" key="1">
    <citation type="journal article" date="2021" name="ISME Commun">
        <title>Automated analysis of genomic sequences facilitates high-throughput and comprehensive description of bacteria.</title>
        <authorList>
            <person name="Hitch T.C.A."/>
        </authorList>
    </citation>
    <scope>NUCLEOTIDE SEQUENCE [LARGE SCALE GENOMIC DNA]</scope>
    <source>
        <strain evidence="2 3">H2_18</strain>
    </source>
</reference>
<dbReference type="InterPro" id="IPR001296">
    <property type="entry name" value="Glyco_trans_1"/>
</dbReference>
<evidence type="ECO:0000259" key="1">
    <source>
        <dbReference type="Pfam" id="PF00534"/>
    </source>
</evidence>
<keyword evidence="3" id="KW-1185">Reference proteome</keyword>
<protein>
    <submittedName>
        <fullName evidence="2">Glycosyltransferase</fullName>
        <ecNumber evidence="2">2.4.-.-</ecNumber>
    </submittedName>
</protein>
<dbReference type="RefSeq" id="WP_059068997.1">
    <property type="nucleotide sequence ID" value="NZ_JAOQJX010000012.1"/>
</dbReference>
<name>A0ABT2TBV1_9FIRM</name>
<evidence type="ECO:0000313" key="2">
    <source>
        <dbReference type="EMBL" id="MCU6747760.1"/>
    </source>
</evidence>
<accession>A0ABT2TBV1</accession>
<sequence length="370" mass="43651">MSKKKCIFHIPNHINLQGHSGSNVRPVKMLQAFREIGYDVEYVMGYGQERKECINRIKSNIMHGIQYDFLYSESSTMPTLLTEKNHLPRYPGLDFGFFKFCKKHGIQIGLFYRDIQWKFPMYRESVSWYKRCVSIPLYRYDLCKYGKLLNKFYLTSMAVKKYLEEYPVLLGKADLLPPGCDAVEELEEHDIENEKLRIFYVGGINRIYNLEMFLKVLSKFENLELILCCRKTEWEESKEIYGQYMTPRIKIVHAMGEELEKYYKWADLCCAFAGKGEYMSIAMPIKVFEYLGHLKPMIGTADTEAGRFIEENHIGWSINYTEKDLERVLRKIIDDPSVLEKMSKRLKDVRQENLWTERAKKVAKDLANNI</sequence>
<dbReference type="Pfam" id="PF00534">
    <property type="entry name" value="Glycos_transf_1"/>
    <property type="match status" value="1"/>
</dbReference>
<dbReference type="Gene3D" id="3.40.50.2000">
    <property type="entry name" value="Glycogen Phosphorylase B"/>
    <property type="match status" value="1"/>
</dbReference>
<dbReference type="EMBL" id="JAOQJX010000012">
    <property type="protein sequence ID" value="MCU6747760.1"/>
    <property type="molecule type" value="Genomic_DNA"/>
</dbReference>
<comment type="caution">
    <text evidence="2">The sequence shown here is derived from an EMBL/GenBank/DDBJ whole genome shotgun (WGS) entry which is preliminary data.</text>
</comment>
<proteinExistence type="predicted"/>
<feature type="domain" description="Glycosyl transferase family 1" evidence="1">
    <location>
        <begin position="185"/>
        <end position="345"/>
    </location>
</feature>
<dbReference type="Proteomes" id="UP001652394">
    <property type="component" value="Unassembled WGS sequence"/>
</dbReference>
<dbReference type="SUPFAM" id="SSF53756">
    <property type="entry name" value="UDP-Glycosyltransferase/glycogen phosphorylase"/>
    <property type="match status" value="1"/>
</dbReference>